<evidence type="ECO:0000256" key="7">
    <source>
        <dbReference type="ARBA" id="ARBA00022679"/>
    </source>
</evidence>
<feature type="region of interest" description="Disordered" evidence="14">
    <location>
        <begin position="417"/>
        <end position="544"/>
    </location>
</feature>
<dbReference type="EC" id="2.4.1.117" evidence="5"/>
<keyword evidence="11 15" id="KW-1133">Transmembrane helix</keyword>
<dbReference type="EMBL" id="KB405094">
    <property type="protein sequence ID" value="EMF52496.1"/>
    <property type="molecule type" value="Genomic_DNA"/>
</dbReference>
<dbReference type="SUPFAM" id="SSF53448">
    <property type="entry name" value="Nucleotide-diphospho-sugar transferases"/>
    <property type="match status" value="1"/>
</dbReference>
<dbReference type="PANTHER" id="PTHR10859:SF91">
    <property type="entry name" value="DOLICHYL-PHOSPHATE BETA-GLUCOSYLTRANSFERASE"/>
    <property type="match status" value="1"/>
</dbReference>
<feature type="transmembrane region" description="Helical" evidence="15">
    <location>
        <begin position="292"/>
        <end position="313"/>
    </location>
</feature>
<dbReference type="Pfam" id="PF04138">
    <property type="entry name" value="GtrA_DPMS_TM"/>
    <property type="match status" value="1"/>
</dbReference>
<dbReference type="CDD" id="cd04188">
    <property type="entry name" value="DPG_synthase"/>
    <property type="match status" value="1"/>
</dbReference>
<dbReference type="InterPro" id="IPR029044">
    <property type="entry name" value="Nucleotide-diphossugar_trans"/>
</dbReference>
<keyword evidence="9" id="KW-0256">Endoplasmic reticulum</keyword>
<feature type="transmembrane region" description="Helical" evidence="15">
    <location>
        <begin position="358"/>
        <end position="377"/>
    </location>
</feature>
<evidence type="ECO:0000256" key="1">
    <source>
        <dbReference type="ARBA" id="ARBA00004141"/>
    </source>
</evidence>
<dbReference type="PANTHER" id="PTHR10859">
    <property type="entry name" value="GLYCOSYL TRANSFERASE"/>
    <property type="match status" value="1"/>
</dbReference>
<dbReference type="GO" id="GO:0006487">
    <property type="term" value="P:protein N-linked glycosylation"/>
    <property type="evidence" value="ECO:0007669"/>
    <property type="project" value="TreeGrafter"/>
</dbReference>
<evidence type="ECO:0000256" key="14">
    <source>
        <dbReference type="SAM" id="MobiDB-lite"/>
    </source>
</evidence>
<name>M3E8M6_9ACTN</name>
<comment type="catalytic activity">
    <reaction evidence="13">
        <text>a di-trans,poly-cis-dolichyl phosphate + UDP-alpha-D-glucose = a di-trans,poly-cis-dolichyl beta-D-glucosyl phosphate + UDP</text>
        <dbReference type="Rhea" id="RHEA:15401"/>
        <dbReference type="Rhea" id="RHEA-COMP:19498"/>
        <dbReference type="Rhea" id="RHEA-COMP:19502"/>
        <dbReference type="ChEBI" id="CHEBI:57525"/>
        <dbReference type="ChEBI" id="CHEBI:57683"/>
        <dbReference type="ChEBI" id="CHEBI:58223"/>
        <dbReference type="ChEBI" id="CHEBI:58885"/>
        <dbReference type="EC" id="2.4.1.117"/>
    </reaction>
    <physiologicalReaction direction="left-to-right" evidence="13">
        <dbReference type="Rhea" id="RHEA:15402"/>
    </physiologicalReaction>
</comment>
<evidence type="ECO:0000256" key="15">
    <source>
        <dbReference type="SAM" id="Phobius"/>
    </source>
</evidence>
<evidence type="ECO:0000259" key="17">
    <source>
        <dbReference type="Pfam" id="PF04138"/>
    </source>
</evidence>
<evidence type="ECO:0000256" key="2">
    <source>
        <dbReference type="ARBA" id="ARBA00004389"/>
    </source>
</evidence>
<evidence type="ECO:0000256" key="13">
    <source>
        <dbReference type="ARBA" id="ARBA00045097"/>
    </source>
</evidence>
<keyword evidence="12 15" id="KW-0472">Membrane</keyword>
<evidence type="ECO:0000313" key="18">
    <source>
        <dbReference type="EMBL" id="EMF52496.1"/>
    </source>
</evidence>
<evidence type="ECO:0000256" key="5">
    <source>
        <dbReference type="ARBA" id="ARBA00012583"/>
    </source>
</evidence>
<gene>
    <name evidence="18" type="ORF">SBD_5572</name>
</gene>
<dbReference type="InterPro" id="IPR035518">
    <property type="entry name" value="DPG_synthase"/>
</dbReference>
<evidence type="ECO:0000256" key="4">
    <source>
        <dbReference type="ARBA" id="ARBA00006739"/>
    </source>
</evidence>
<keyword evidence="10" id="KW-0735">Signal-anchor</keyword>
<evidence type="ECO:0000256" key="3">
    <source>
        <dbReference type="ARBA" id="ARBA00004922"/>
    </source>
</evidence>
<evidence type="ECO:0000259" key="16">
    <source>
        <dbReference type="Pfam" id="PF00535"/>
    </source>
</evidence>
<dbReference type="GO" id="GO:0016020">
    <property type="term" value="C:membrane"/>
    <property type="evidence" value="ECO:0007669"/>
    <property type="project" value="UniProtKB-SubCell"/>
</dbReference>
<accession>M3E8M6</accession>
<feature type="transmembrane region" description="Helical" evidence="15">
    <location>
        <begin position="389"/>
        <end position="406"/>
    </location>
</feature>
<evidence type="ECO:0000313" key="19">
    <source>
        <dbReference type="Proteomes" id="UP000030760"/>
    </source>
</evidence>
<keyword evidence="6" id="KW-0328">Glycosyltransferase</keyword>
<keyword evidence="8 15" id="KW-0812">Transmembrane</keyword>
<feature type="compositionally biased region" description="Polar residues" evidence="14">
    <location>
        <begin position="1"/>
        <end position="11"/>
    </location>
</feature>
<evidence type="ECO:0000256" key="6">
    <source>
        <dbReference type="ARBA" id="ARBA00022676"/>
    </source>
</evidence>
<organism evidence="18 19">
    <name type="scientific">Streptomyces bottropensis ATCC 25435</name>
    <dbReference type="NCBI Taxonomy" id="1054862"/>
    <lineage>
        <taxon>Bacteria</taxon>
        <taxon>Bacillati</taxon>
        <taxon>Actinomycetota</taxon>
        <taxon>Actinomycetes</taxon>
        <taxon>Kitasatosporales</taxon>
        <taxon>Streptomycetaceae</taxon>
        <taxon>Streptomyces</taxon>
    </lineage>
</organism>
<feature type="domain" description="GtrA/DPMS transmembrane" evidence="17">
    <location>
        <begin position="295"/>
        <end position="412"/>
    </location>
</feature>
<feature type="region of interest" description="Disordered" evidence="14">
    <location>
        <begin position="1"/>
        <end position="21"/>
    </location>
</feature>
<evidence type="ECO:0000256" key="11">
    <source>
        <dbReference type="ARBA" id="ARBA00022989"/>
    </source>
</evidence>
<feature type="compositionally biased region" description="Low complexity" evidence="14">
    <location>
        <begin position="419"/>
        <end position="432"/>
    </location>
</feature>
<dbReference type="Proteomes" id="UP000030760">
    <property type="component" value="Unassembled WGS sequence"/>
</dbReference>
<feature type="compositionally biased region" description="Basic and acidic residues" evidence="14">
    <location>
        <begin position="534"/>
        <end position="544"/>
    </location>
</feature>
<evidence type="ECO:0000256" key="8">
    <source>
        <dbReference type="ARBA" id="ARBA00022692"/>
    </source>
</evidence>
<proteinExistence type="inferred from homology"/>
<dbReference type="GO" id="GO:0000271">
    <property type="term" value="P:polysaccharide biosynthetic process"/>
    <property type="evidence" value="ECO:0007669"/>
    <property type="project" value="InterPro"/>
</dbReference>
<keyword evidence="7" id="KW-0808">Transferase</keyword>
<reference evidence="19" key="1">
    <citation type="journal article" date="2013" name="Genome Announc.">
        <title>Draft Genome Sequence of Streptomyces bottropensis ATCC 25435, a Bottromycin-Producing Actinomycete.</title>
        <authorList>
            <person name="Zhang H."/>
            <person name="Zhou W."/>
            <person name="Zhuang Y."/>
            <person name="Liang X."/>
            <person name="Liu T."/>
        </authorList>
    </citation>
    <scope>NUCLEOTIDE SEQUENCE [LARGE SCALE GENOMIC DNA]</scope>
    <source>
        <strain evidence="19">ATCC 25435</strain>
    </source>
</reference>
<comment type="pathway">
    <text evidence="3">Protein modification; protein glycosylation.</text>
</comment>
<evidence type="ECO:0000256" key="10">
    <source>
        <dbReference type="ARBA" id="ARBA00022968"/>
    </source>
</evidence>
<feature type="domain" description="Glycosyltransferase 2-like" evidence="16">
    <location>
        <begin position="31"/>
        <end position="195"/>
    </location>
</feature>
<dbReference type="InterPro" id="IPR001173">
    <property type="entry name" value="Glyco_trans_2-like"/>
</dbReference>
<comment type="similarity">
    <text evidence="4">Belongs to the glycosyltransferase 2 family.</text>
</comment>
<dbReference type="Pfam" id="PF00535">
    <property type="entry name" value="Glycos_transf_2"/>
    <property type="match status" value="1"/>
</dbReference>
<dbReference type="Gene3D" id="3.90.550.10">
    <property type="entry name" value="Spore Coat Polysaccharide Biosynthesis Protein SpsA, Chain A"/>
    <property type="match status" value="1"/>
</dbReference>
<comment type="subcellular location">
    <subcellularLocation>
        <location evidence="2">Endoplasmic reticulum membrane</location>
        <topology evidence="2">Single-pass membrane protein</topology>
    </subcellularLocation>
    <subcellularLocation>
        <location evidence="1">Membrane</location>
        <topology evidence="1">Multi-pass membrane protein</topology>
    </subcellularLocation>
</comment>
<dbReference type="InterPro" id="IPR007267">
    <property type="entry name" value="GtrA_DPMS_TM"/>
</dbReference>
<evidence type="ECO:0000256" key="9">
    <source>
        <dbReference type="ARBA" id="ARBA00022824"/>
    </source>
</evidence>
<dbReference type="FunFam" id="3.90.550.10:FF:000131">
    <property type="entry name" value="Glycosyl transferase"/>
    <property type="match status" value="1"/>
</dbReference>
<protein>
    <recommendedName>
        <fullName evidence="5">dolichyl-phosphate beta-glucosyltransferase</fullName>
        <ecNumber evidence="5">2.4.1.117</ecNumber>
    </recommendedName>
</protein>
<dbReference type="AlphaFoldDB" id="M3E8M6"/>
<evidence type="ECO:0000256" key="12">
    <source>
        <dbReference type="ARBA" id="ARBA00023136"/>
    </source>
</evidence>
<feature type="compositionally biased region" description="Basic and acidic residues" evidence="14">
    <location>
        <begin position="478"/>
        <end position="487"/>
    </location>
</feature>
<dbReference type="GO" id="GO:0004581">
    <property type="term" value="F:dolichyl-phosphate beta-glucosyltransferase activity"/>
    <property type="evidence" value="ECO:0007669"/>
    <property type="project" value="UniProtKB-EC"/>
</dbReference>
<sequence>MVGMRTDSSPGTLPAREHLPAGNAGTPVLDVVIPVYNEEKDLRPCVLRLREHLARTFPYAFRITIADNASTDTTARVARRLEAELAEVRSFRLEQKGRGRALRTVWSASDAPVLAYMDVDLSTDLNALLPLVAPLISGHSDLAIGSRLARSSRVVRGTKREFISRVYNLILRGSLQARFSDAQCGFKAIRRDVAQVLLPLVEDTGWFFDTEMLVLAERAGLRIHEVPVDWVDDPNSTVHIVRTATDDLKGVWRVGKALATGSLALDRLARPFGDDPRDREIQDVPRGLARQLLGFCVVGGLSTLFYLLLYSGFRTLSGSQTANALALLVSAVANTAANRRLTFGVRGRTGAVKHQAQGLVVFGIGLALTSGSLAALNAATSDPAHSTELAVLVAANLAATVLRFLLFRAWVFPGGGDGSSDSGSPTSPSGSTVVAAHQPAGPASHRYAAGTGVRPGQPGPYAHQDRFHPSAERPPATRNDRAEHPPYEHTTPYENTPYEHMPYENTPYTTPQFRAGAAADRTWGDPTMQMRPVRPHDQDSRNAR</sequence>